<evidence type="ECO:0000256" key="6">
    <source>
        <dbReference type="ARBA" id="ARBA00022884"/>
    </source>
</evidence>
<dbReference type="Gene3D" id="3.40.50.300">
    <property type="entry name" value="P-loop containing nucleotide triphosphate hydrolases"/>
    <property type="match status" value="1"/>
</dbReference>
<dbReference type="PANTHER" id="PTHR47959">
    <property type="entry name" value="ATP-DEPENDENT RNA HELICASE RHLE-RELATED"/>
    <property type="match status" value="1"/>
</dbReference>
<evidence type="ECO:0000256" key="2">
    <source>
        <dbReference type="ARBA" id="ARBA00022741"/>
    </source>
</evidence>
<dbReference type="GO" id="GO:0003723">
    <property type="term" value="F:RNA binding"/>
    <property type="evidence" value="ECO:0007669"/>
    <property type="project" value="UniProtKB-KW"/>
</dbReference>
<keyword evidence="5" id="KW-0067">ATP-binding</keyword>
<dbReference type="SMART" id="SM00490">
    <property type="entry name" value="HELICc"/>
    <property type="match status" value="1"/>
</dbReference>
<dbReference type="CDD" id="cd18787">
    <property type="entry name" value="SF2_C_DEAD"/>
    <property type="match status" value="1"/>
</dbReference>
<evidence type="ECO:0000256" key="3">
    <source>
        <dbReference type="ARBA" id="ARBA00022801"/>
    </source>
</evidence>
<dbReference type="InterPro" id="IPR050079">
    <property type="entry name" value="DEAD_box_RNA_helicase"/>
</dbReference>
<evidence type="ECO:0000256" key="5">
    <source>
        <dbReference type="ARBA" id="ARBA00022840"/>
    </source>
</evidence>
<name>A0A835V720_VANPL</name>
<keyword evidence="3" id="KW-0378">Hydrolase</keyword>
<organism evidence="10 11">
    <name type="scientific">Vanilla planifolia</name>
    <name type="common">Vanilla</name>
    <dbReference type="NCBI Taxonomy" id="51239"/>
    <lineage>
        <taxon>Eukaryota</taxon>
        <taxon>Viridiplantae</taxon>
        <taxon>Streptophyta</taxon>
        <taxon>Embryophyta</taxon>
        <taxon>Tracheophyta</taxon>
        <taxon>Spermatophyta</taxon>
        <taxon>Magnoliopsida</taxon>
        <taxon>Liliopsida</taxon>
        <taxon>Asparagales</taxon>
        <taxon>Orchidaceae</taxon>
        <taxon>Vanilloideae</taxon>
        <taxon>Vanilleae</taxon>
        <taxon>Vanilla</taxon>
    </lineage>
</organism>
<proteinExistence type="predicted"/>
<dbReference type="GO" id="GO:0016787">
    <property type="term" value="F:hydrolase activity"/>
    <property type="evidence" value="ECO:0007669"/>
    <property type="project" value="UniProtKB-KW"/>
</dbReference>
<sequence length="180" mass="20014">MGHSYIGSYESLTSTSTNYLSNINISLGFLNVFVVAEFPQKPQYSYANWKPDSCLTKRTAAKEDVVDNFRAGKTWVLIATDVMARGMDFKGVNCVINYDFPESAAAYIHRIGRSGRAGRPGEAITLFTEEDKPFLRNIANVMKDSGCEVPAWMLALPKLRKKKHRPKRASVGAEPDESEG</sequence>
<dbReference type="GO" id="GO:0003724">
    <property type="term" value="F:RNA helicase activity"/>
    <property type="evidence" value="ECO:0007669"/>
    <property type="project" value="UniProtKB-EC"/>
</dbReference>
<reference evidence="10 11" key="1">
    <citation type="journal article" date="2020" name="Nat. Food">
        <title>A phased Vanilla planifolia genome enables genetic improvement of flavour and production.</title>
        <authorList>
            <person name="Hasing T."/>
            <person name="Tang H."/>
            <person name="Brym M."/>
            <person name="Khazi F."/>
            <person name="Huang T."/>
            <person name="Chambers A.H."/>
        </authorList>
    </citation>
    <scope>NUCLEOTIDE SEQUENCE [LARGE SCALE GENOMIC DNA]</scope>
    <source>
        <tissue evidence="10">Leaf</tissue>
    </source>
</reference>
<dbReference type="EC" id="3.6.4.13" evidence="1"/>
<accession>A0A835V720</accession>
<dbReference type="PANTHER" id="PTHR47959:SF15">
    <property type="entry name" value="RNA HELICASE"/>
    <property type="match status" value="1"/>
</dbReference>
<keyword evidence="6" id="KW-0694">RNA-binding</keyword>
<dbReference type="EMBL" id="JADCNM010000004">
    <property type="protein sequence ID" value="KAG0486145.1"/>
    <property type="molecule type" value="Genomic_DNA"/>
</dbReference>
<dbReference type="Proteomes" id="UP000639772">
    <property type="component" value="Unassembled WGS sequence"/>
</dbReference>
<evidence type="ECO:0000259" key="9">
    <source>
        <dbReference type="PROSITE" id="PS51194"/>
    </source>
</evidence>
<feature type="region of interest" description="Disordered" evidence="8">
    <location>
        <begin position="160"/>
        <end position="180"/>
    </location>
</feature>
<protein>
    <recommendedName>
        <fullName evidence="1">RNA helicase</fullName>
        <ecNumber evidence="1">3.6.4.13</ecNumber>
    </recommendedName>
</protein>
<dbReference type="OrthoDB" id="360161at2759"/>
<dbReference type="SUPFAM" id="SSF52540">
    <property type="entry name" value="P-loop containing nucleoside triphosphate hydrolases"/>
    <property type="match status" value="1"/>
</dbReference>
<comment type="catalytic activity">
    <reaction evidence="7">
        <text>ATP + H2O = ADP + phosphate + H(+)</text>
        <dbReference type="Rhea" id="RHEA:13065"/>
        <dbReference type="ChEBI" id="CHEBI:15377"/>
        <dbReference type="ChEBI" id="CHEBI:15378"/>
        <dbReference type="ChEBI" id="CHEBI:30616"/>
        <dbReference type="ChEBI" id="CHEBI:43474"/>
        <dbReference type="ChEBI" id="CHEBI:456216"/>
        <dbReference type="EC" id="3.6.4.13"/>
    </reaction>
</comment>
<dbReference type="Pfam" id="PF00271">
    <property type="entry name" value="Helicase_C"/>
    <property type="match status" value="1"/>
</dbReference>
<keyword evidence="2" id="KW-0547">Nucleotide-binding</keyword>
<evidence type="ECO:0000256" key="7">
    <source>
        <dbReference type="ARBA" id="ARBA00047984"/>
    </source>
</evidence>
<dbReference type="GO" id="GO:0005524">
    <property type="term" value="F:ATP binding"/>
    <property type="evidence" value="ECO:0007669"/>
    <property type="project" value="UniProtKB-KW"/>
</dbReference>
<evidence type="ECO:0000313" key="11">
    <source>
        <dbReference type="Proteomes" id="UP000639772"/>
    </source>
</evidence>
<evidence type="ECO:0000256" key="8">
    <source>
        <dbReference type="SAM" id="MobiDB-lite"/>
    </source>
</evidence>
<feature type="domain" description="Helicase C-terminal" evidence="9">
    <location>
        <begin position="1"/>
        <end position="157"/>
    </location>
</feature>
<evidence type="ECO:0000313" key="10">
    <source>
        <dbReference type="EMBL" id="KAG0486145.1"/>
    </source>
</evidence>
<dbReference type="GO" id="GO:0005829">
    <property type="term" value="C:cytosol"/>
    <property type="evidence" value="ECO:0007669"/>
    <property type="project" value="TreeGrafter"/>
</dbReference>
<evidence type="ECO:0000256" key="1">
    <source>
        <dbReference type="ARBA" id="ARBA00012552"/>
    </source>
</evidence>
<dbReference type="AlphaFoldDB" id="A0A835V720"/>
<keyword evidence="4" id="KW-0347">Helicase</keyword>
<evidence type="ECO:0000256" key="4">
    <source>
        <dbReference type="ARBA" id="ARBA00022806"/>
    </source>
</evidence>
<dbReference type="InterPro" id="IPR027417">
    <property type="entry name" value="P-loop_NTPase"/>
</dbReference>
<dbReference type="InterPro" id="IPR001650">
    <property type="entry name" value="Helicase_C-like"/>
</dbReference>
<dbReference type="PROSITE" id="PS51194">
    <property type="entry name" value="HELICASE_CTER"/>
    <property type="match status" value="1"/>
</dbReference>
<comment type="caution">
    <text evidence="10">The sequence shown here is derived from an EMBL/GenBank/DDBJ whole genome shotgun (WGS) entry which is preliminary data.</text>
</comment>
<gene>
    <name evidence="10" type="ORF">HPP92_008240</name>
</gene>